<gene>
    <name evidence="1" type="ORF">SHERM_29310</name>
</gene>
<protein>
    <recommendedName>
        <fullName evidence="3">MULE transposase domain-containing protein</fullName>
    </recommendedName>
</protein>
<dbReference type="Proteomes" id="UP001153555">
    <property type="component" value="Unassembled WGS sequence"/>
</dbReference>
<organism evidence="1 2">
    <name type="scientific">Striga hermonthica</name>
    <name type="common">Purple witchweed</name>
    <name type="synonym">Buchnera hermonthica</name>
    <dbReference type="NCBI Taxonomy" id="68872"/>
    <lineage>
        <taxon>Eukaryota</taxon>
        <taxon>Viridiplantae</taxon>
        <taxon>Streptophyta</taxon>
        <taxon>Embryophyta</taxon>
        <taxon>Tracheophyta</taxon>
        <taxon>Spermatophyta</taxon>
        <taxon>Magnoliopsida</taxon>
        <taxon>eudicotyledons</taxon>
        <taxon>Gunneridae</taxon>
        <taxon>Pentapetalae</taxon>
        <taxon>asterids</taxon>
        <taxon>lamiids</taxon>
        <taxon>Lamiales</taxon>
        <taxon>Orobanchaceae</taxon>
        <taxon>Buchnereae</taxon>
        <taxon>Striga</taxon>
    </lineage>
</organism>
<sequence length="60" mass="6855">GLIAAIRDLSPHAEHRNCARHVYMNWKKSYKGSALKSCFWRVVHSTHKAAYKEALEGMKA</sequence>
<dbReference type="PANTHER" id="PTHR31973">
    <property type="entry name" value="POLYPROTEIN, PUTATIVE-RELATED"/>
    <property type="match status" value="1"/>
</dbReference>
<feature type="non-terminal residue" evidence="1">
    <location>
        <position position="1"/>
    </location>
</feature>
<dbReference type="PANTHER" id="PTHR31973:SF187">
    <property type="entry name" value="MUTATOR TRANSPOSASE MUDRA PROTEIN"/>
    <property type="match status" value="1"/>
</dbReference>
<name>A0A9N7RN50_STRHE</name>
<dbReference type="OrthoDB" id="1918246at2759"/>
<feature type="non-terminal residue" evidence="1">
    <location>
        <position position="60"/>
    </location>
</feature>
<accession>A0A9N7RN50</accession>
<keyword evidence="2" id="KW-1185">Reference proteome</keyword>
<reference evidence="1" key="1">
    <citation type="submission" date="2019-12" db="EMBL/GenBank/DDBJ databases">
        <authorList>
            <person name="Scholes J."/>
        </authorList>
    </citation>
    <scope>NUCLEOTIDE SEQUENCE</scope>
</reference>
<dbReference type="EMBL" id="CACSLK010027842">
    <property type="protein sequence ID" value="CAA0834054.1"/>
    <property type="molecule type" value="Genomic_DNA"/>
</dbReference>
<comment type="caution">
    <text evidence="1">The sequence shown here is derived from an EMBL/GenBank/DDBJ whole genome shotgun (WGS) entry which is preliminary data.</text>
</comment>
<evidence type="ECO:0000313" key="1">
    <source>
        <dbReference type="EMBL" id="CAA0834054.1"/>
    </source>
</evidence>
<evidence type="ECO:0000313" key="2">
    <source>
        <dbReference type="Proteomes" id="UP001153555"/>
    </source>
</evidence>
<dbReference type="AlphaFoldDB" id="A0A9N7RN50"/>
<proteinExistence type="predicted"/>
<evidence type="ECO:0008006" key="3">
    <source>
        <dbReference type="Google" id="ProtNLM"/>
    </source>
</evidence>